<dbReference type="AlphaFoldDB" id="A0A0B5EUW3"/>
<dbReference type="PANTHER" id="PTHR14239:SF10">
    <property type="entry name" value="REDUCTASE"/>
    <property type="match status" value="1"/>
</dbReference>
<evidence type="ECO:0000313" key="4">
    <source>
        <dbReference type="Proteomes" id="UP000031523"/>
    </source>
</evidence>
<dbReference type="GO" id="GO:0016491">
    <property type="term" value="F:oxidoreductase activity"/>
    <property type="evidence" value="ECO:0007669"/>
    <property type="project" value="UniProtKB-KW"/>
</dbReference>
<feature type="domain" description="Pyrroline-5-carboxylate reductase catalytic N-terminal" evidence="2">
    <location>
        <begin position="4"/>
        <end position="102"/>
    </location>
</feature>
<proteinExistence type="predicted"/>
<accession>A0A0B5EUW3</accession>
<keyword evidence="1" id="KW-0560">Oxidoreductase</keyword>
<evidence type="ECO:0000259" key="2">
    <source>
        <dbReference type="Pfam" id="PF03807"/>
    </source>
</evidence>
<reference evidence="3 4" key="1">
    <citation type="submission" date="2015-01" db="EMBL/GenBank/DDBJ databases">
        <title>Enhanced salinomycin production by adjusting the supply of polyketide extender units in Streptomyce albus DSM 41398.</title>
        <authorList>
            <person name="Lu C."/>
        </authorList>
    </citation>
    <scope>NUCLEOTIDE SEQUENCE [LARGE SCALE GENOMIC DNA]</scope>
    <source>
        <strain evidence="4">ATCC 21838 / DSM 41398 / FERM P-419 / JCM 4703 / NBRC 107858</strain>
    </source>
</reference>
<dbReference type="InterPro" id="IPR036291">
    <property type="entry name" value="NAD(P)-bd_dom_sf"/>
</dbReference>
<name>A0A0B5EUW3_STRA4</name>
<dbReference type="InterPro" id="IPR051267">
    <property type="entry name" value="STEAP_metalloreductase"/>
</dbReference>
<dbReference type="InterPro" id="IPR028939">
    <property type="entry name" value="P5C_Rdtase_cat_N"/>
</dbReference>
<protein>
    <submittedName>
        <fullName evidence="3">NADP oxidoreductase, coenzyme F420-dependent</fullName>
    </submittedName>
</protein>
<evidence type="ECO:0000256" key="1">
    <source>
        <dbReference type="ARBA" id="ARBA00023002"/>
    </source>
</evidence>
<dbReference type="KEGG" id="sals:SLNWT_2654"/>
<dbReference type="Pfam" id="PF03807">
    <property type="entry name" value="F420_oxidored"/>
    <property type="match status" value="1"/>
</dbReference>
<organism evidence="3 4">
    <name type="scientific">Streptomyces albus (strain ATCC 21838 / DSM 41398 / FERM P-419 / JCM 4703 / NBRC 107858)</name>
    <dbReference type="NCBI Taxonomy" id="1081613"/>
    <lineage>
        <taxon>Bacteria</taxon>
        <taxon>Bacillati</taxon>
        <taxon>Actinomycetota</taxon>
        <taxon>Actinomycetes</taxon>
        <taxon>Kitasatosporales</taxon>
        <taxon>Streptomycetaceae</taxon>
        <taxon>Streptomyces</taxon>
    </lineage>
</organism>
<dbReference type="EMBL" id="CP010519">
    <property type="protein sequence ID" value="AJE83030.1"/>
    <property type="molecule type" value="Genomic_DNA"/>
</dbReference>
<sequence>MHLTLLGTGTMAEALGTPWARAGHELTVLGRDPGKASALARRLGEPTAGSRPPVAHGPLAEAGPFGDAVLLAVPAASAPGVLAAVGAGAGTLRGRTLIDCTNDLGPGFTLGTTGSPSMAERLAAEAPGAQVVKAFNLCHADVWRLTPPVFAGRALSVPLCGDEPEAVARVAALVRDLGCTPVDGGGLVRARLLEATAAFVIGLWVGAGADAQAILPPVEFGGG</sequence>
<dbReference type="Gene3D" id="3.40.50.720">
    <property type="entry name" value="NAD(P)-binding Rossmann-like Domain"/>
    <property type="match status" value="1"/>
</dbReference>
<gene>
    <name evidence="3" type="ORF">SLNWT_2654</name>
</gene>
<dbReference type="PANTHER" id="PTHR14239">
    <property type="entry name" value="DUDULIN-RELATED"/>
    <property type="match status" value="1"/>
</dbReference>
<evidence type="ECO:0000313" key="3">
    <source>
        <dbReference type="EMBL" id="AJE83030.1"/>
    </source>
</evidence>
<dbReference type="Proteomes" id="UP000031523">
    <property type="component" value="Chromosome"/>
</dbReference>
<dbReference type="SUPFAM" id="SSF51735">
    <property type="entry name" value="NAD(P)-binding Rossmann-fold domains"/>
    <property type="match status" value="1"/>
</dbReference>
<keyword evidence="4" id="KW-1185">Reference proteome</keyword>